<protein>
    <submittedName>
        <fullName evidence="1">Uncharacterized protein</fullName>
    </submittedName>
</protein>
<dbReference type="EMBL" id="CM046398">
    <property type="protein sequence ID" value="KAI8529901.1"/>
    <property type="molecule type" value="Genomic_DNA"/>
</dbReference>
<comment type="caution">
    <text evidence="1">The sequence shown here is derived from an EMBL/GenBank/DDBJ whole genome shotgun (WGS) entry which is preliminary data.</text>
</comment>
<name>A0ACC0LMF1_RHOML</name>
<gene>
    <name evidence="1" type="ORF">RHMOL_Rhmol11G0010900</name>
</gene>
<reference evidence="1" key="1">
    <citation type="submission" date="2022-02" db="EMBL/GenBank/DDBJ databases">
        <title>Plant Genome Project.</title>
        <authorList>
            <person name="Zhang R.-G."/>
        </authorList>
    </citation>
    <scope>NUCLEOTIDE SEQUENCE</scope>
    <source>
        <strain evidence="1">AT1</strain>
    </source>
</reference>
<keyword evidence="2" id="KW-1185">Reference proteome</keyword>
<accession>A0ACC0LMF1</accession>
<dbReference type="Proteomes" id="UP001062846">
    <property type="component" value="Chromosome 11"/>
</dbReference>
<sequence>MFVLNVQGMGDLVILAVNLATWQGIVFGDWEYMVSRAPCSSMNVHRNNRCSSVAKRFRSTL</sequence>
<evidence type="ECO:0000313" key="1">
    <source>
        <dbReference type="EMBL" id="KAI8529901.1"/>
    </source>
</evidence>
<organism evidence="1 2">
    <name type="scientific">Rhododendron molle</name>
    <name type="common">Chinese azalea</name>
    <name type="synonym">Azalea mollis</name>
    <dbReference type="NCBI Taxonomy" id="49168"/>
    <lineage>
        <taxon>Eukaryota</taxon>
        <taxon>Viridiplantae</taxon>
        <taxon>Streptophyta</taxon>
        <taxon>Embryophyta</taxon>
        <taxon>Tracheophyta</taxon>
        <taxon>Spermatophyta</taxon>
        <taxon>Magnoliopsida</taxon>
        <taxon>eudicotyledons</taxon>
        <taxon>Gunneridae</taxon>
        <taxon>Pentapetalae</taxon>
        <taxon>asterids</taxon>
        <taxon>Ericales</taxon>
        <taxon>Ericaceae</taxon>
        <taxon>Ericoideae</taxon>
        <taxon>Rhodoreae</taxon>
        <taxon>Rhododendron</taxon>
    </lineage>
</organism>
<proteinExistence type="predicted"/>
<evidence type="ECO:0000313" key="2">
    <source>
        <dbReference type="Proteomes" id="UP001062846"/>
    </source>
</evidence>